<dbReference type="PANTHER" id="PTHR11575">
    <property type="entry name" value="5'-NUCLEOTIDASE-RELATED"/>
    <property type="match status" value="1"/>
</dbReference>
<dbReference type="InterPro" id="IPR006179">
    <property type="entry name" value="5_nucleotidase/apyrase"/>
</dbReference>
<evidence type="ECO:0000313" key="3">
    <source>
        <dbReference type="Proteomes" id="UP001595765"/>
    </source>
</evidence>
<dbReference type="InterPro" id="IPR004843">
    <property type="entry name" value="Calcineurin-like_PHP"/>
</dbReference>
<dbReference type="PANTHER" id="PTHR11575:SF24">
    <property type="entry name" value="5'-NUCLEOTIDASE"/>
    <property type="match status" value="1"/>
</dbReference>
<dbReference type="Proteomes" id="UP001595765">
    <property type="component" value="Unassembled WGS sequence"/>
</dbReference>
<reference evidence="3" key="1">
    <citation type="journal article" date="2019" name="Int. J. Syst. Evol. Microbiol.">
        <title>The Global Catalogue of Microorganisms (GCM) 10K type strain sequencing project: providing services to taxonomists for standard genome sequencing and annotation.</title>
        <authorList>
            <consortium name="The Broad Institute Genomics Platform"/>
            <consortium name="The Broad Institute Genome Sequencing Center for Infectious Disease"/>
            <person name="Wu L."/>
            <person name="Ma J."/>
        </authorList>
    </citation>
    <scope>NUCLEOTIDE SEQUENCE [LARGE SCALE GENOMIC DNA]</scope>
    <source>
        <strain evidence="3">CGMCC 4.7237</strain>
    </source>
</reference>
<dbReference type="Pfam" id="PF00149">
    <property type="entry name" value="Metallophos"/>
    <property type="match status" value="1"/>
</dbReference>
<dbReference type="SUPFAM" id="SSF56300">
    <property type="entry name" value="Metallo-dependent phosphatases"/>
    <property type="match status" value="1"/>
</dbReference>
<gene>
    <name evidence="2" type="ORF">ACFO3J_30555</name>
</gene>
<evidence type="ECO:0000259" key="1">
    <source>
        <dbReference type="Pfam" id="PF00149"/>
    </source>
</evidence>
<protein>
    <submittedName>
        <fullName evidence="2">Metallophosphoesterase</fullName>
    </submittedName>
</protein>
<dbReference type="InterPro" id="IPR029052">
    <property type="entry name" value="Metallo-depent_PP-like"/>
</dbReference>
<evidence type="ECO:0000313" key="2">
    <source>
        <dbReference type="EMBL" id="MFC4035779.1"/>
    </source>
</evidence>
<name>A0ABV8HUM8_9ACTN</name>
<comment type="caution">
    <text evidence="2">The sequence shown here is derived from an EMBL/GenBank/DDBJ whole genome shotgun (WGS) entry which is preliminary data.</text>
</comment>
<keyword evidence="3" id="KW-1185">Reference proteome</keyword>
<proteinExistence type="predicted"/>
<feature type="domain" description="Calcineurin-like phosphoesterase" evidence="1">
    <location>
        <begin position="5"/>
        <end position="195"/>
    </location>
</feature>
<dbReference type="RefSeq" id="WP_386436312.1">
    <property type="nucleotide sequence ID" value="NZ_JBHSBB010000029.1"/>
</dbReference>
<accession>A0ABV8HUM8</accession>
<organism evidence="2 3">
    <name type="scientific">Streptomyces polygonati</name>
    <dbReference type="NCBI Taxonomy" id="1617087"/>
    <lineage>
        <taxon>Bacteria</taxon>
        <taxon>Bacillati</taxon>
        <taxon>Actinomycetota</taxon>
        <taxon>Actinomycetes</taxon>
        <taxon>Kitasatosporales</taxon>
        <taxon>Streptomycetaceae</taxon>
        <taxon>Streptomyces</taxon>
    </lineage>
</organism>
<dbReference type="Gene3D" id="3.60.21.10">
    <property type="match status" value="1"/>
</dbReference>
<sequence>MNTAPLVVTADFHSGVPGGRALLAAVREHRARGARIVDAGDFFGGTAFHEFSQGRVEERLLAELYDALVPGNHDFADLMRLENPARFPPVVCANLRPPRAFAGRWESGLLLPGSGPRVGMVGYLGRQAYDAVPAHERAGFSFVDPTAGLIAAERDRLQAAGADIVIGVSHSGFVVDVTDQEARWPLPLVVSGHCHSAWYHWASGGRQVLKAPEIGQGLLRLDLDPGHGHHRFTIETFPTIIEPVVRDGLEEALARYADWGAAPVGTLPASLPDRGDVARLLAQRAQATAGADAFVFSLWTLREGLPQSVTRQALTSCAPFDADLVLLDGEHLTEAVEERLRLLGEEPVTYSSASGVGDARTVATTSYLAERLGLVARPVDPPRTLRGILTDLVKES</sequence>
<dbReference type="EMBL" id="JBHSBB010000029">
    <property type="protein sequence ID" value="MFC4035779.1"/>
    <property type="molecule type" value="Genomic_DNA"/>
</dbReference>